<evidence type="ECO:0000313" key="10">
    <source>
        <dbReference type="Proteomes" id="UP000091979"/>
    </source>
</evidence>
<dbReference type="Proteomes" id="UP000091979">
    <property type="component" value="Unassembled WGS sequence"/>
</dbReference>
<keyword evidence="4" id="KW-0249">Electron transport</keyword>
<evidence type="ECO:0000256" key="7">
    <source>
        <dbReference type="SAM" id="Phobius"/>
    </source>
</evidence>
<comment type="caution">
    <text evidence="9">The sequence shown here is derived from an EMBL/GenBank/DDBJ whole genome shotgun (WGS) entry which is preliminary data.</text>
</comment>
<dbReference type="PANTHER" id="PTHR30176">
    <property type="entry name" value="FERREDOXIN-TYPE PROTEIN NAPH"/>
    <property type="match status" value="1"/>
</dbReference>
<dbReference type="SUPFAM" id="SSF54862">
    <property type="entry name" value="4Fe-4S ferredoxins"/>
    <property type="match status" value="1"/>
</dbReference>
<sequence length="430" mass="46125">MPVLGVLLLAAHFLRFGDTGLAIALAGVSGLCFTRLAWGRIVCATVLFLGSFLWIQTGIDFVQIRMAVGQPWIRLAVIMSAVCGFSLAGAWLLSTDKAAARFSTGRTFAWSQAVTFALTSGGLWLCHAMPKKMTLLLADRFFPGSGAVEIFIIACYAAWLCGLLIDKRTQRKARSYAWAFFSFVFFAQLALGLAGVSTFLMTGALHLPVPALIVAGPLFRGSGFFMLILFSISVLLVGPAWCSHLCYIGAWDDRMGRVRNGKTGRLPAWAPKVRIGLALVVFGLAFSMGLTGVPVAVAGGLAALFGLVGVGIMLFISRKQKMMVHCSAYCPLGVVSNLLGKLSPWRLRFSDTCTKCGACAAVCRYNAISFERLTAGSPSFSCSLCRDCTAVCRHGAAEVRFFGIGAPWVTHLFVVLATSLHAIFLGVARM</sequence>
<proteinExistence type="predicted"/>
<feature type="transmembrane region" description="Helical" evidence="7">
    <location>
        <begin position="296"/>
        <end position="316"/>
    </location>
</feature>
<dbReference type="InterPro" id="IPR051684">
    <property type="entry name" value="Electron_Trans/Redox"/>
</dbReference>
<feature type="transmembrane region" description="Helical" evidence="7">
    <location>
        <begin position="75"/>
        <end position="93"/>
    </location>
</feature>
<dbReference type="PANTHER" id="PTHR30176:SF3">
    <property type="entry name" value="FERREDOXIN-TYPE PROTEIN NAPH"/>
    <property type="match status" value="1"/>
</dbReference>
<keyword evidence="1" id="KW-0813">Transport</keyword>
<keyword evidence="7" id="KW-0812">Transmembrane</keyword>
<evidence type="ECO:0000256" key="5">
    <source>
        <dbReference type="ARBA" id="ARBA00023004"/>
    </source>
</evidence>
<evidence type="ECO:0000259" key="8">
    <source>
        <dbReference type="PROSITE" id="PS51379"/>
    </source>
</evidence>
<dbReference type="Pfam" id="PF12801">
    <property type="entry name" value="Fer4_5"/>
    <property type="match status" value="2"/>
</dbReference>
<feature type="transmembrane region" description="Helical" evidence="7">
    <location>
        <begin position="177"/>
        <end position="204"/>
    </location>
</feature>
<gene>
    <name evidence="9" type="ORF">SP90_06230</name>
</gene>
<reference evidence="9 10" key="1">
    <citation type="submission" date="2015-01" db="EMBL/GenBank/DDBJ databases">
        <title>Desulfovibrio sp. JC271 draft genome sequence.</title>
        <authorList>
            <person name="Shivani Y."/>
            <person name="Subhash Y."/>
            <person name="Sasikala C."/>
            <person name="Ramana C.V."/>
        </authorList>
    </citation>
    <scope>NUCLEOTIDE SEQUENCE [LARGE SCALE GENOMIC DNA]</scope>
    <source>
        <strain evidence="9 10">JC271</strain>
    </source>
</reference>
<dbReference type="GO" id="GO:0051539">
    <property type="term" value="F:4 iron, 4 sulfur cluster binding"/>
    <property type="evidence" value="ECO:0007669"/>
    <property type="project" value="UniProtKB-KW"/>
</dbReference>
<dbReference type="PATRIC" id="fig|1560234.3.peg.3220"/>
<evidence type="ECO:0000256" key="2">
    <source>
        <dbReference type="ARBA" id="ARBA00022485"/>
    </source>
</evidence>
<feature type="transmembrane region" description="Helical" evidence="7">
    <location>
        <begin position="224"/>
        <end position="250"/>
    </location>
</feature>
<dbReference type="EMBL" id="JXMS01000008">
    <property type="protein sequence ID" value="OBQ54089.1"/>
    <property type="molecule type" value="Genomic_DNA"/>
</dbReference>
<dbReference type="PROSITE" id="PS51379">
    <property type="entry name" value="4FE4S_FER_2"/>
    <property type="match status" value="1"/>
</dbReference>
<feature type="transmembrane region" description="Helical" evidence="7">
    <location>
        <begin position="408"/>
        <end position="428"/>
    </location>
</feature>
<keyword evidence="6" id="KW-0411">Iron-sulfur</keyword>
<evidence type="ECO:0000256" key="4">
    <source>
        <dbReference type="ARBA" id="ARBA00022982"/>
    </source>
</evidence>
<keyword evidence="5" id="KW-0408">Iron</keyword>
<feature type="transmembrane region" description="Helical" evidence="7">
    <location>
        <begin position="141"/>
        <end position="165"/>
    </location>
</feature>
<keyword evidence="2" id="KW-0004">4Fe-4S</keyword>
<keyword evidence="7" id="KW-0472">Membrane</keyword>
<evidence type="ECO:0000256" key="6">
    <source>
        <dbReference type="ARBA" id="ARBA00023014"/>
    </source>
</evidence>
<keyword evidence="3" id="KW-0479">Metal-binding</keyword>
<dbReference type="GO" id="GO:0005886">
    <property type="term" value="C:plasma membrane"/>
    <property type="evidence" value="ECO:0007669"/>
    <property type="project" value="TreeGrafter"/>
</dbReference>
<dbReference type="Pfam" id="PF00037">
    <property type="entry name" value="Fer4"/>
    <property type="match status" value="1"/>
</dbReference>
<feature type="transmembrane region" description="Helical" evidence="7">
    <location>
        <begin position="271"/>
        <end position="290"/>
    </location>
</feature>
<dbReference type="STRING" id="1560234.SP90_06230"/>
<keyword evidence="7" id="KW-1133">Transmembrane helix</keyword>
<evidence type="ECO:0000313" key="9">
    <source>
        <dbReference type="EMBL" id="OBQ54089.1"/>
    </source>
</evidence>
<dbReference type="Gene3D" id="3.30.70.20">
    <property type="match status" value="1"/>
</dbReference>
<evidence type="ECO:0000256" key="3">
    <source>
        <dbReference type="ARBA" id="ARBA00022723"/>
    </source>
</evidence>
<accession>A0A1B7XFN9</accession>
<name>A0A1B7XFN9_9BACT</name>
<dbReference type="AlphaFoldDB" id="A0A1B7XFN9"/>
<organism evidence="9 10">
    <name type="scientific">Halodesulfovibrio spirochaetisodalis</name>
    <dbReference type="NCBI Taxonomy" id="1560234"/>
    <lineage>
        <taxon>Bacteria</taxon>
        <taxon>Pseudomonadati</taxon>
        <taxon>Thermodesulfobacteriota</taxon>
        <taxon>Desulfovibrionia</taxon>
        <taxon>Desulfovibrionales</taxon>
        <taxon>Desulfovibrionaceae</taxon>
        <taxon>Halodesulfovibrio</taxon>
    </lineage>
</organism>
<feature type="domain" description="4Fe-4S ferredoxin-type" evidence="8">
    <location>
        <begin position="345"/>
        <end position="373"/>
    </location>
</feature>
<dbReference type="InterPro" id="IPR017896">
    <property type="entry name" value="4Fe4S_Fe-S-bd"/>
</dbReference>
<keyword evidence="10" id="KW-1185">Reference proteome</keyword>
<protein>
    <submittedName>
        <fullName evidence="9">4Fe-4S ferredoxin</fullName>
    </submittedName>
</protein>
<dbReference type="GO" id="GO:0046872">
    <property type="term" value="F:metal ion binding"/>
    <property type="evidence" value="ECO:0007669"/>
    <property type="project" value="UniProtKB-KW"/>
</dbReference>
<evidence type="ECO:0000256" key="1">
    <source>
        <dbReference type="ARBA" id="ARBA00022448"/>
    </source>
</evidence>